<dbReference type="AlphaFoldDB" id="A0A815N6C3"/>
<dbReference type="PANTHER" id="PTHR11200">
    <property type="entry name" value="INOSITOL 5-PHOSPHATASE"/>
    <property type="match status" value="1"/>
</dbReference>
<reference evidence="2" key="1">
    <citation type="submission" date="2021-02" db="EMBL/GenBank/DDBJ databases">
        <authorList>
            <person name="Nowell W R."/>
        </authorList>
    </citation>
    <scope>NUCLEOTIDE SEQUENCE</scope>
</reference>
<dbReference type="Proteomes" id="UP000681722">
    <property type="component" value="Unassembled WGS sequence"/>
</dbReference>
<evidence type="ECO:0000313" key="3">
    <source>
        <dbReference type="EMBL" id="CAF4311303.1"/>
    </source>
</evidence>
<dbReference type="InterPro" id="IPR036691">
    <property type="entry name" value="Endo/exonu/phosph_ase_sf"/>
</dbReference>
<name>A0A815N6C3_9BILA</name>
<feature type="domain" description="Inositol polyphosphate-related phosphatase" evidence="1">
    <location>
        <begin position="12"/>
        <end position="166"/>
    </location>
</feature>
<dbReference type="EMBL" id="CAJOBC010084072">
    <property type="protein sequence ID" value="CAF4311303.1"/>
    <property type="molecule type" value="Genomic_DNA"/>
</dbReference>
<organism evidence="2 4">
    <name type="scientific">Didymodactylos carnosus</name>
    <dbReference type="NCBI Taxonomy" id="1234261"/>
    <lineage>
        <taxon>Eukaryota</taxon>
        <taxon>Metazoa</taxon>
        <taxon>Spiralia</taxon>
        <taxon>Gnathifera</taxon>
        <taxon>Rotifera</taxon>
        <taxon>Eurotatoria</taxon>
        <taxon>Bdelloidea</taxon>
        <taxon>Philodinida</taxon>
        <taxon>Philodinidae</taxon>
        <taxon>Didymodactylos</taxon>
    </lineage>
</organism>
<dbReference type="Gene3D" id="3.60.10.10">
    <property type="entry name" value="Endonuclease/exonuclease/phosphatase"/>
    <property type="match status" value="1"/>
</dbReference>
<dbReference type="Proteomes" id="UP000663829">
    <property type="component" value="Unassembled WGS sequence"/>
</dbReference>
<gene>
    <name evidence="2" type="ORF">GPM918_LOCUS34085</name>
    <name evidence="3" type="ORF">SRO942_LOCUS34781</name>
</gene>
<evidence type="ECO:0000313" key="4">
    <source>
        <dbReference type="Proteomes" id="UP000663829"/>
    </source>
</evidence>
<keyword evidence="4" id="KW-1185">Reference proteome</keyword>
<dbReference type="Pfam" id="PF22669">
    <property type="entry name" value="Exo_endo_phos2"/>
    <property type="match status" value="1"/>
</dbReference>
<dbReference type="OrthoDB" id="62798at2759"/>
<evidence type="ECO:0000259" key="1">
    <source>
        <dbReference type="Pfam" id="PF22669"/>
    </source>
</evidence>
<evidence type="ECO:0000313" key="2">
    <source>
        <dbReference type="EMBL" id="CAF1433126.1"/>
    </source>
</evidence>
<dbReference type="GO" id="GO:0046856">
    <property type="term" value="P:phosphatidylinositol dephosphorylation"/>
    <property type="evidence" value="ECO:0007669"/>
    <property type="project" value="InterPro"/>
</dbReference>
<comment type="caution">
    <text evidence="2">The sequence shown here is derived from an EMBL/GenBank/DDBJ whole genome shotgun (WGS) entry which is preliminary data.</text>
</comment>
<dbReference type="InterPro" id="IPR000300">
    <property type="entry name" value="IPPc"/>
</dbReference>
<dbReference type="InterPro" id="IPR046985">
    <property type="entry name" value="IP5"/>
</dbReference>
<protein>
    <recommendedName>
        <fullName evidence="1">Inositol polyphosphate-related phosphatase domain-containing protein</fullName>
    </recommendedName>
</protein>
<dbReference type="EMBL" id="CAJNOQ010018634">
    <property type="protein sequence ID" value="CAF1433126.1"/>
    <property type="molecule type" value="Genomic_DNA"/>
</dbReference>
<accession>A0A815N6C3</accession>
<proteinExistence type="predicted"/>
<sequence>MRSWRSAMVRIVTYNMYGNAHKVTTQSWNRILLTQDEQRQPDIIAIGCQEVAMFKFYKSKNFQRRMTEYMAKRGYKKLYHAHVGGNFGLFSELTSKFYKPIQLLIYVLHSSQNRVQLIDENKVRRTFVDKRYKGIMAGRIQIDGSINILLVSGHFPAKEDRVVERYQFIFGDLNWRSTGKTPEQLVKLVEEKNFNEILSVDEVC</sequence>
<dbReference type="SUPFAM" id="SSF56219">
    <property type="entry name" value="DNase I-like"/>
    <property type="match status" value="1"/>
</dbReference>
<dbReference type="GO" id="GO:0004439">
    <property type="term" value="F:phosphatidylinositol-4,5-bisphosphate 5-phosphatase activity"/>
    <property type="evidence" value="ECO:0007669"/>
    <property type="project" value="TreeGrafter"/>
</dbReference>